<dbReference type="GO" id="GO:0004725">
    <property type="term" value="F:protein tyrosine phosphatase activity"/>
    <property type="evidence" value="ECO:0007669"/>
    <property type="project" value="UniProtKB-EC"/>
</dbReference>
<organism evidence="1 2">
    <name type="scientific">Kurthia gibsonii</name>
    <dbReference type="NCBI Taxonomy" id="33946"/>
    <lineage>
        <taxon>Bacteria</taxon>
        <taxon>Bacillati</taxon>
        <taxon>Bacillota</taxon>
        <taxon>Bacilli</taxon>
        <taxon>Bacillales</taxon>
        <taxon>Caryophanaceae</taxon>
        <taxon>Kurthia</taxon>
    </lineage>
</organism>
<dbReference type="EC" id="3.1.3.48" evidence="1"/>
<reference evidence="1 2" key="1">
    <citation type="submission" date="2024-04" db="EMBL/GenBank/DDBJ databases">
        <authorList>
            <person name="Wu Y.S."/>
            <person name="Zhang L."/>
        </authorList>
    </citation>
    <scope>NUCLEOTIDE SEQUENCE [LARGE SCALE GENOMIC DNA]</scope>
    <source>
        <strain evidence="1 2">KG-01</strain>
    </source>
</reference>
<dbReference type="InterPro" id="IPR029021">
    <property type="entry name" value="Prot-tyrosine_phosphatase-like"/>
</dbReference>
<dbReference type="Pfam" id="PF13350">
    <property type="entry name" value="Y_phosphatase3"/>
    <property type="match status" value="1"/>
</dbReference>
<dbReference type="SUPFAM" id="SSF52799">
    <property type="entry name" value="(Phosphotyrosine protein) phosphatases II"/>
    <property type="match status" value="1"/>
</dbReference>
<proteinExistence type="predicted"/>
<dbReference type="RefSeq" id="WP_165442667.1">
    <property type="nucleotide sequence ID" value="NZ_JBBCRB010000006.1"/>
</dbReference>
<dbReference type="InterPro" id="IPR026893">
    <property type="entry name" value="Tyr/Ser_Pase_IphP-type"/>
</dbReference>
<name>A0ABU9LJK8_9BACL</name>
<evidence type="ECO:0000313" key="2">
    <source>
        <dbReference type="Proteomes" id="UP001398420"/>
    </source>
</evidence>
<evidence type="ECO:0000313" key="1">
    <source>
        <dbReference type="EMBL" id="MEL5987934.1"/>
    </source>
</evidence>
<gene>
    <name evidence="1" type="ORF">AAF454_05845</name>
</gene>
<dbReference type="Proteomes" id="UP001398420">
    <property type="component" value="Unassembled WGS sequence"/>
</dbReference>
<comment type="caution">
    <text evidence="1">The sequence shown here is derived from an EMBL/GenBank/DDBJ whole genome shotgun (WGS) entry which is preliminary data.</text>
</comment>
<protein>
    <submittedName>
        <fullName evidence="1">Tyrosine-protein phosphatase</fullName>
        <ecNumber evidence="1">3.1.3.48</ecNumber>
    </submittedName>
</protein>
<dbReference type="EMBL" id="JBCEWA010000004">
    <property type="protein sequence ID" value="MEL5987934.1"/>
    <property type="molecule type" value="Genomic_DNA"/>
</dbReference>
<sequence>MYTFEQITNFYDTGGIKITDGRKIKKNMFFQSGDISNATVQDIYYLKEVLGIKTIIDYRNEYEQNEKPSLKIQGVHTIHSHVSMPTLTLTELLQDYEASTHYFEAQNRMRIYREHLAKNNSYRPLIEVIRLKQVPLLQHCMLGRDRTGIGVFLLYLLLDVPLKTIVQTFLERQKNAIEQMPEWLKVMIRNLQGQKLETDMNYVNGDFLLVAYDEILNEFDTIENFFLKQFQIDKTERKAIQDFYLE</sequence>
<keyword evidence="1" id="KW-0378">Hydrolase</keyword>
<accession>A0ABU9LJK8</accession>
<dbReference type="Gene3D" id="3.90.190.10">
    <property type="entry name" value="Protein tyrosine phosphatase superfamily"/>
    <property type="match status" value="1"/>
</dbReference>
<keyword evidence="2" id="KW-1185">Reference proteome</keyword>